<dbReference type="EMBL" id="CAAALY010010843">
    <property type="protein sequence ID" value="VEL11102.1"/>
    <property type="molecule type" value="Genomic_DNA"/>
</dbReference>
<organism evidence="5 6">
    <name type="scientific">Protopolystoma xenopodis</name>
    <dbReference type="NCBI Taxonomy" id="117903"/>
    <lineage>
        <taxon>Eukaryota</taxon>
        <taxon>Metazoa</taxon>
        <taxon>Spiralia</taxon>
        <taxon>Lophotrochozoa</taxon>
        <taxon>Platyhelminthes</taxon>
        <taxon>Monogenea</taxon>
        <taxon>Polyopisthocotylea</taxon>
        <taxon>Polystomatidea</taxon>
        <taxon>Polystomatidae</taxon>
        <taxon>Protopolystoma</taxon>
    </lineage>
</organism>
<dbReference type="PANTHER" id="PTHR31233:SF6">
    <property type="entry name" value="PROTEIN BICAUDAL D"/>
    <property type="match status" value="1"/>
</dbReference>
<dbReference type="Proteomes" id="UP000784294">
    <property type="component" value="Unassembled WGS sequence"/>
</dbReference>
<dbReference type="GO" id="GO:0072393">
    <property type="term" value="P:microtubule anchoring at microtubule organizing center"/>
    <property type="evidence" value="ECO:0007669"/>
    <property type="project" value="TreeGrafter"/>
</dbReference>
<dbReference type="GO" id="GO:0034452">
    <property type="term" value="F:dynactin binding"/>
    <property type="evidence" value="ECO:0007669"/>
    <property type="project" value="TreeGrafter"/>
</dbReference>
<comment type="similarity">
    <text evidence="1">Belongs to the BicD family.</text>
</comment>
<dbReference type="PANTHER" id="PTHR31233">
    <property type="entry name" value="BICAUDAL D FAMILY MEMBER"/>
    <property type="match status" value="1"/>
</dbReference>
<protein>
    <submittedName>
        <fullName evidence="5">Uncharacterized protein</fullName>
    </submittedName>
</protein>
<evidence type="ECO:0000256" key="2">
    <source>
        <dbReference type="ARBA" id="ARBA00023054"/>
    </source>
</evidence>
<dbReference type="InterPro" id="IPR018477">
    <property type="entry name" value="BICD"/>
</dbReference>
<comment type="caution">
    <text evidence="5">The sequence shown here is derived from an EMBL/GenBank/DDBJ whole genome shotgun (WGS) entry which is preliminary data.</text>
</comment>
<dbReference type="GO" id="GO:0005794">
    <property type="term" value="C:Golgi apparatus"/>
    <property type="evidence" value="ECO:0007669"/>
    <property type="project" value="TreeGrafter"/>
</dbReference>
<keyword evidence="2 3" id="KW-0175">Coiled coil</keyword>
<dbReference type="GO" id="GO:0008093">
    <property type="term" value="F:cytoskeletal anchor activity"/>
    <property type="evidence" value="ECO:0007669"/>
    <property type="project" value="InterPro"/>
</dbReference>
<proteinExistence type="inferred from homology"/>
<keyword evidence="6" id="KW-1185">Reference proteome</keyword>
<evidence type="ECO:0000313" key="6">
    <source>
        <dbReference type="Proteomes" id="UP000784294"/>
    </source>
</evidence>
<evidence type="ECO:0000256" key="1">
    <source>
        <dbReference type="ARBA" id="ARBA00010061"/>
    </source>
</evidence>
<dbReference type="AlphaFoldDB" id="A0A3S5FC94"/>
<dbReference type="GO" id="GO:0005829">
    <property type="term" value="C:cytosol"/>
    <property type="evidence" value="ECO:0007669"/>
    <property type="project" value="TreeGrafter"/>
</dbReference>
<sequence length="230" mass="25489">MSRDSGIGDSQTVAAVDTSADETSDLSSMTSSTATSVTASTNGTPIRPTIKCVSADTFVSSIDSQLTMISQLRHVLRTLTEKNAQLAKRAAGNTSQEVEELQAQISHLKALVDTKTDQNQVLRNILHANKVTAETILANMKQKYENDRIIVTEAMQRLRKDVRTLNENAATYASLRAVFAQRYDEYITQIDKLQKKLSKRLLVWHFPTLLGTCKMHHVQQQVNPGSIEVS</sequence>
<dbReference type="Pfam" id="PF09730">
    <property type="entry name" value="BicD"/>
    <property type="match status" value="1"/>
</dbReference>
<gene>
    <name evidence="5" type="ORF">PXEA_LOCUS4542</name>
</gene>
<reference evidence="5" key="1">
    <citation type="submission" date="2018-11" db="EMBL/GenBank/DDBJ databases">
        <authorList>
            <consortium name="Pathogen Informatics"/>
        </authorList>
    </citation>
    <scope>NUCLEOTIDE SEQUENCE</scope>
</reference>
<feature type="compositionally biased region" description="Low complexity" evidence="4">
    <location>
        <begin position="25"/>
        <end position="43"/>
    </location>
</feature>
<evidence type="ECO:0000313" key="5">
    <source>
        <dbReference type="EMBL" id="VEL11102.1"/>
    </source>
</evidence>
<dbReference type="OrthoDB" id="10069295at2759"/>
<feature type="coiled-coil region" evidence="3">
    <location>
        <begin position="69"/>
        <end position="161"/>
    </location>
</feature>
<dbReference type="GO" id="GO:0070507">
    <property type="term" value="P:regulation of microtubule cytoskeleton organization"/>
    <property type="evidence" value="ECO:0007669"/>
    <property type="project" value="TreeGrafter"/>
</dbReference>
<dbReference type="Gene3D" id="6.10.250.2470">
    <property type="match status" value="1"/>
</dbReference>
<dbReference type="GO" id="GO:0070840">
    <property type="term" value="F:dynein complex binding"/>
    <property type="evidence" value="ECO:0007669"/>
    <property type="project" value="InterPro"/>
</dbReference>
<name>A0A3S5FC94_9PLAT</name>
<accession>A0A3S5FC94</accession>
<evidence type="ECO:0000256" key="3">
    <source>
        <dbReference type="SAM" id="Coils"/>
    </source>
</evidence>
<evidence type="ECO:0000256" key="4">
    <source>
        <dbReference type="SAM" id="MobiDB-lite"/>
    </source>
</evidence>
<feature type="region of interest" description="Disordered" evidence="4">
    <location>
        <begin position="1"/>
        <end position="43"/>
    </location>
</feature>